<dbReference type="InterPro" id="IPR008634">
    <property type="entry name" value="Gas-vesicle_GvpO"/>
</dbReference>
<proteinExistence type="predicted"/>
<feature type="compositionally biased region" description="Basic and acidic residues" evidence="1">
    <location>
        <begin position="1"/>
        <end position="30"/>
    </location>
</feature>
<reference evidence="3" key="1">
    <citation type="submission" date="2016-10" db="EMBL/GenBank/DDBJ databases">
        <authorList>
            <person name="Varghese N."/>
            <person name="Submissions S."/>
        </authorList>
    </citation>
    <scope>NUCLEOTIDE SEQUENCE [LARGE SCALE GENOMIC DNA]</scope>
    <source>
        <strain evidence="3">DSM 43163</strain>
    </source>
</reference>
<protein>
    <submittedName>
        <fullName evidence="2">Gas vesicle synthesis protein GvpO</fullName>
    </submittedName>
</protein>
<evidence type="ECO:0000313" key="2">
    <source>
        <dbReference type="EMBL" id="SEG72884.1"/>
    </source>
</evidence>
<dbReference type="Pfam" id="PF05800">
    <property type="entry name" value="GvpO"/>
    <property type="match status" value="1"/>
</dbReference>
<dbReference type="EMBL" id="FNVO01000010">
    <property type="protein sequence ID" value="SEG72884.1"/>
    <property type="molecule type" value="Genomic_DNA"/>
</dbReference>
<dbReference type="RefSeq" id="WP_103939775.1">
    <property type="nucleotide sequence ID" value="NZ_FNVO01000010.1"/>
</dbReference>
<dbReference type="AlphaFoldDB" id="A0A1H6CIT3"/>
<evidence type="ECO:0000256" key="1">
    <source>
        <dbReference type="SAM" id="MobiDB-lite"/>
    </source>
</evidence>
<keyword evidence="3" id="KW-1185">Reference proteome</keyword>
<organism evidence="2 3">
    <name type="scientific">Thermomonospora echinospora</name>
    <dbReference type="NCBI Taxonomy" id="1992"/>
    <lineage>
        <taxon>Bacteria</taxon>
        <taxon>Bacillati</taxon>
        <taxon>Actinomycetota</taxon>
        <taxon>Actinomycetes</taxon>
        <taxon>Streptosporangiales</taxon>
        <taxon>Thermomonosporaceae</taxon>
        <taxon>Thermomonospora</taxon>
    </lineage>
</organism>
<dbReference type="Proteomes" id="UP000236723">
    <property type="component" value="Unassembled WGS sequence"/>
</dbReference>
<feature type="region of interest" description="Disordered" evidence="1">
    <location>
        <begin position="1"/>
        <end position="37"/>
    </location>
</feature>
<gene>
    <name evidence="2" type="ORF">SAMN04489712_11046</name>
</gene>
<sequence length="117" mass="12978">MRTDHRAETSEHEDRADDRKDRPQQGRPEELSVAEAAKAGARQIADITSKISEGVVSVEPSEDGWIVEVEMLEDRHVPSSSDVLGIYEIELDLDGTLVAYRRTRRYLRGKGSAGEGA</sequence>
<accession>A0A1H6CIT3</accession>
<name>A0A1H6CIT3_9ACTN</name>
<dbReference type="OrthoDB" id="163447at2"/>
<evidence type="ECO:0000313" key="3">
    <source>
        <dbReference type="Proteomes" id="UP000236723"/>
    </source>
</evidence>
<dbReference type="GO" id="GO:0031412">
    <property type="term" value="P:gas vesicle organization"/>
    <property type="evidence" value="ECO:0007669"/>
    <property type="project" value="InterPro"/>
</dbReference>